<dbReference type="GO" id="GO:0000976">
    <property type="term" value="F:transcription cis-regulatory region binding"/>
    <property type="evidence" value="ECO:0007669"/>
    <property type="project" value="TreeGrafter"/>
</dbReference>
<dbReference type="InterPro" id="IPR001867">
    <property type="entry name" value="OmpR/PhoB-type_DNA-bd"/>
</dbReference>
<feature type="modified residue" description="4-aspartylphosphate" evidence="8">
    <location>
        <position position="56"/>
    </location>
</feature>
<dbReference type="InterPro" id="IPR039420">
    <property type="entry name" value="WalR-like"/>
</dbReference>
<dbReference type="PROSITE" id="PS51755">
    <property type="entry name" value="OMPR_PHOB"/>
    <property type="match status" value="1"/>
</dbReference>
<evidence type="ECO:0000256" key="9">
    <source>
        <dbReference type="PROSITE-ProRule" id="PRU01091"/>
    </source>
</evidence>
<evidence type="ECO:0000256" key="3">
    <source>
        <dbReference type="ARBA" id="ARBA00023012"/>
    </source>
</evidence>
<feature type="domain" description="OmpR/PhoB-type" evidence="11">
    <location>
        <begin position="131"/>
        <end position="225"/>
    </location>
</feature>
<evidence type="ECO:0000256" key="4">
    <source>
        <dbReference type="ARBA" id="ARBA00023015"/>
    </source>
</evidence>
<dbReference type="FunFam" id="1.10.10.10:FF:000018">
    <property type="entry name" value="DNA-binding response regulator ResD"/>
    <property type="match status" value="1"/>
</dbReference>
<sequence length="225" mass="25371">METKGKKVLIADDEPDILEIIGYNLTREGYEIYTAKDGDEALQKAKQLSPDLIVLDIMMPRKTGVEVCQTLRAQPAFQDTLIIFLTALSDEASHIKGLETGADDYVNKPISPKVLVSRVNALFRRHNKEDEKTLKVGNISIDPIKFVVMVDNEEVTLAKKEFELLYLLASRPGRVFLRNEILSQVWGTDVIVGDRTIDVHIRKIRQKLGIDCITTVKGVGYKFEI</sequence>
<evidence type="ECO:0000259" key="10">
    <source>
        <dbReference type="PROSITE" id="PS50110"/>
    </source>
</evidence>
<evidence type="ECO:0000259" key="11">
    <source>
        <dbReference type="PROSITE" id="PS51755"/>
    </source>
</evidence>
<evidence type="ECO:0000256" key="1">
    <source>
        <dbReference type="ARBA" id="ARBA00013332"/>
    </source>
</evidence>
<reference evidence="12 13" key="1">
    <citation type="submission" date="2018-08" db="EMBL/GenBank/DDBJ databases">
        <title>Chitinophagaceae sp. K23C18032701, a novel bacterium isolated from forest soil.</title>
        <authorList>
            <person name="Wang C."/>
        </authorList>
    </citation>
    <scope>NUCLEOTIDE SEQUENCE [LARGE SCALE GENOMIC DNA]</scope>
    <source>
        <strain evidence="12 13">K23C18032701</strain>
    </source>
</reference>
<gene>
    <name evidence="12" type="ORF">DXN05_02725</name>
</gene>
<name>A0A3E1NPP6_9BACT</name>
<dbReference type="InterPro" id="IPR036388">
    <property type="entry name" value="WH-like_DNA-bd_sf"/>
</dbReference>
<dbReference type="InterPro" id="IPR011006">
    <property type="entry name" value="CheY-like_superfamily"/>
</dbReference>
<dbReference type="AlphaFoldDB" id="A0A3E1NPP6"/>
<evidence type="ECO:0000256" key="5">
    <source>
        <dbReference type="ARBA" id="ARBA00023125"/>
    </source>
</evidence>
<dbReference type="Proteomes" id="UP000261284">
    <property type="component" value="Unassembled WGS sequence"/>
</dbReference>
<keyword evidence="6" id="KW-0804">Transcription</keyword>
<protein>
    <recommendedName>
        <fullName evidence="1">Phosphate regulon transcriptional regulatory protein PhoB</fullName>
    </recommendedName>
</protein>
<evidence type="ECO:0000256" key="8">
    <source>
        <dbReference type="PROSITE-ProRule" id="PRU00169"/>
    </source>
</evidence>
<evidence type="ECO:0000313" key="12">
    <source>
        <dbReference type="EMBL" id="RFM29906.1"/>
    </source>
</evidence>
<dbReference type="Gene3D" id="3.40.50.2300">
    <property type="match status" value="1"/>
</dbReference>
<comment type="caution">
    <text evidence="12">The sequence shown here is derived from an EMBL/GenBank/DDBJ whole genome shotgun (WGS) entry which is preliminary data.</text>
</comment>
<comment type="function">
    <text evidence="7">This protein is a positive regulator for the phosphate regulon. Transcription of this operon is positively regulated by PhoB and PhoR when phosphate is limited.</text>
</comment>
<dbReference type="PANTHER" id="PTHR48111:SF1">
    <property type="entry name" value="TWO-COMPONENT RESPONSE REGULATOR ORR33"/>
    <property type="match status" value="1"/>
</dbReference>
<dbReference type="GO" id="GO:0005829">
    <property type="term" value="C:cytosol"/>
    <property type="evidence" value="ECO:0007669"/>
    <property type="project" value="TreeGrafter"/>
</dbReference>
<organism evidence="12 13">
    <name type="scientific">Deminuibacter soli</name>
    <dbReference type="NCBI Taxonomy" id="2291815"/>
    <lineage>
        <taxon>Bacteria</taxon>
        <taxon>Pseudomonadati</taxon>
        <taxon>Bacteroidota</taxon>
        <taxon>Chitinophagia</taxon>
        <taxon>Chitinophagales</taxon>
        <taxon>Chitinophagaceae</taxon>
        <taxon>Deminuibacter</taxon>
    </lineage>
</organism>
<evidence type="ECO:0000256" key="2">
    <source>
        <dbReference type="ARBA" id="ARBA00022553"/>
    </source>
</evidence>
<dbReference type="RefSeq" id="WP_116845661.1">
    <property type="nucleotide sequence ID" value="NZ_QTJU01000001.1"/>
</dbReference>
<evidence type="ECO:0000256" key="6">
    <source>
        <dbReference type="ARBA" id="ARBA00023163"/>
    </source>
</evidence>
<dbReference type="PANTHER" id="PTHR48111">
    <property type="entry name" value="REGULATOR OF RPOS"/>
    <property type="match status" value="1"/>
</dbReference>
<dbReference type="PROSITE" id="PS50110">
    <property type="entry name" value="RESPONSE_REGULATORY"/>
    <property type="match status" value="1"/>
</dbReference>
<dbReference type="SMART" id="SM00862">
    <property type="entry name" value="Trans_reg_C"/>
    <property type="match status" value="1"/>
</dbReference>
<dbReference type="Pfam" id="PF00486">
    <property type="entry name" value="Trans_reg_C"/>
    <property type="match status" value="1"/>
</dbReference>
<accession>A0A3E1NPP6</accession>
<dbReference type="SMART" id="SM00448">
    <property type="entry name" value="REC"/>
    <property type="match status" value="1"/>
</dbReference>
<keyword evidence="3" id="KW-0902">Two-component regulatory system</keyword>
<dbReference type="Gene3D" id="1.10.10.10">
    <property type="entry name" value="Winged helix-like DNA-binding domain superfamily/Winged helix DNA-binding domain"/>
    <property type="match status" value="1"/>
</dbReference>
<proteinExistence type="predicted"/>
<dbReference type="CDD" id="cd00383">
    <property type="entry name" value="trans_reg_C"/>
    <property type="match status" value="1"/>
</dbReference>
<keyword evidence="2 8" id="KW-0597">Phosphoprotein</keyword>
<keyword evidence="4" id="KW-0805">Transcription regulation</keyword>
<dbReference type="InterPro" id="IPR001789">
    <property type="entry name" value="Sig_transdc_resp-reg_receiver"/>
</dbReference>
<dbReference type="FunFam" id="3.40.50.2300:FF:000001">
    <property type="entry name" value="DNA-binding response regulator PhoB"/>
    <property type="match status" value="1"/>
</dbReference>
<dbReference type="EMBL" id="QTJU01000001">
    <property type="protein sequence ID" value="RFM29906.1"/>
    <property type="molecule type" value="Genomic_DNA"/>
</dbReference>
<dbReference type="GO" id="GO:0000156">
    <property type="term" value="F:phosphorelay response regulator activity"/>
    <property type="evidence" value="ECO:0007669"/>
    <property type="project" value="TreeGrafter"/>
</dbReference>
<dbReference type="Pfam" id="PF00072">
    <property type="entry name" value="Response_reg"/>
    <property type="match status" value="1"/>
</dbReference>
<evidence type="ECO:0000256" key="7">
    <source>
        <dbReference type="ARBA" id="ARBA00024735"/>
    </source>
</evidence>
<dbReference type="GO" id="GO:0006355">
    <property type="term" value="P:regulation of DNA-templated transcription"/>
    <property type="evidence" value="ECO:0007669"/>
    <property type="project" value="InterPro"/>
</dbReference>
<keyword evidence="13" id="KW-1185">Reference proteome</keyword>
<feature type="DNA-binding region" description="OmpR/PhoB-type" evidence="9">
    <location>
        <begin position="131"/>
        <end position="225"/>
    </location>
</feature>
<dbReference type="OrthoDB" id="9790442at2"/>
<dbReference type="GO" id="GO:0032993">
    <property type="term" value="C:protein-DNA complex"/>
    <property type="evidence" value="ECO:0007669"/>
    <property type="project" value="TreeGrafter"/>
</dbReference>
<dbReference type="SUPFAM" id="SSF52172">
    <property type="entry name" value="CheY-like"/>
    <property type="match status" value="1"/>
</dbReference>
<evidence type="ECO:0000313" key="13">
    <source>
        <dbReference type="Proteomes" id="UP000261284"/>
    </source>
</evidence>
<feature type="domain" description="Response regulatory" evidence="10">
    <location>
        <begin position="7"/>
        <end position="123"/>
    </location>
</feature>
<keyword evidence="5 9" id="KW-0238">DNA-binding</keyword>